<protein>
    <submittedName>
        <fullName evidence="1">Uncharacterized protein</fullName>
    </submittedName>
</protein>
<accession>A0A5J5EUG1</accession>
<sequence length="250" mass="27861">MRYGFCTNYHTTAFLASATGFQVSPPILSSTAYIIGRLGGLKDISTTNRKDFDHSHSCPASCRWKHIFWQFHLNRAVDLTAMAKQHRATVTCCGQDRESLVTAGLQAKDVESLAELATRTSKVLTLAGATLLTGSIITVQLAEHWSRLKMARFFHSQRTSSVFLCVAIDETPPLLLVAKLRQDVNIRAHDREGALLKLLPRDGDTPQFYEPGKMDDGRLVLLMHYVPYLTLFEKPPTQGDEGKEAKSQLV</sequence>
<dbReference type="InParanoid" id="A0A5J5EUG1"/>
<organism evidence="1 2">
    <name type="scientific">Sphaerosporella brunnea</name>
    <dbReference type="NCBI Taxonomy" id="1250544"/>
    <lineage>
        <taxon>Eukaryota</taxon>
        <taxon>Fungi</taxon>
        <taxon>Dikarya</taxon>
        <taxon>Ascomycota</taxon>
        <taxon>Pezizomycotina</taxon>
        <taxon>Pezizomycetes</taxon>
        <taxon>Pezizales</taxon>
        <taxon>Pyronemataceae</taxon>
        <taxon>Sphaerosporella</taxon>
    </lineage>
</organism>
<gene>
    <name evidence="1" type="ORF">FN846DRAFT_908172</name>
</gene>
<name>A0A5J5EUG1_9PEZI</name>
<evidence type="ECO:0000313" key="1">
    <source>
        <dbReference type="EMBL" id="KAA8903276.1"/>
    </source>
</evidence>
<reference evidence="1 2" key="1">
    <citation type="submission" date="2019-09" db="EMBL/GenBank/DDBJ databases">
        <title>Draft genome of the ectomycorrhizal ascomycete Sphaerosporella brunnea.</title>
        <authorList>
            <consortium name="DOE Joint Genome Institute"/>
            <person name="Benucci G.M."/>
            <person name="Marozzi G."/>
            <person name="Antonielli L."/>
            <person name="Sanchez S."/>
            <person name="Marco P."/>
            <person name="Wang X."/>
            <person name="Falini L.B."/>
            <person name="Barry K."/>
            <person name="Haridas S."/>
            <person name="Lipzen A."/>
            <person name="Labutti K."/>
            <person name="Grigoriev I.V."/>
            <person name="Murat C."/>
            <person name="Martin F."/>
            <person name="Albertini E."/>
            <person name="Donnini D."/>
            <person name="Bonito G."/>
        </authorList>
    </citation>
    <scope>NUCLEOTIDE SEQUENCE [LARGE SCALE GENOMIC DNA]</scope>
    <source>
        <strain evidence="1 2">Sb_GMNB300</strain>
    </source>
</reference>
<dbReference type="EMBL" id="VXIS01000120">
    <property type="protein sequence ID" value="KAA8903276.1"/>
    <property type="molecule type" value="Genomic_DNA"/>
</dbReference>
<comment type="caution">
    <text evidence="1">The sequence shown here is derived from an EMBL/GenBank/DDBJ whole genome shotgun (WGS) entry which is preliminary data.</text>
</comment>
<proteinExistence type="predicted"/>
<evidence type="ECO:0000313" key="2">
    <source>
        <dbReference type="Proteomes" id="UP000326924"/>
    </source>
</evidence>
<dbReference type="Proteomes" id="UP000326924">
    <property type="component" value="Unassembled WGS sequence"/>
</dbReference>
<keyword evidence="2" id="KW-1185">Reference proteome</keyword>
<dbReference type="AlphaFoldDB" id="A0A5J5EUG1"/>